<evidence type="ECO:0000313" key="4">
    <source>
        <dbReference type="Proteomes" id="UP000054820"/>
    </source>
</evidence>
<feature type="region of interest" description="Disordered" evidence="1">
    <location>
        <begin position="145"/>
        <end position="175"/>
    </location>
</feature>
<feature type="compositionally biased region" description="Basic and acidic residues" evidence="1">
    <location>
        <begin position="1"/>
        <end position="23"/>
    </location>
</feature>
<name>A0A378LCQ1_9GAMM</name>
<protein>
    <recommendedName>
        <fullName evidence="6">Dot/Icm secretion system substrate</fullName>
    </recommendedName>
</protein>
<sequence>MSMSKEEREKKKQQELEIEEQNRKKTTIKPTNINKDWSKIVDDYKKQYGREPDEKNGALVFDSPEEVTKFFMAQATAKPPREFHCVYLGEDGKPMDKHVFSCGSGHLFQGSLKEIQDQIKNALKDDPENQNLKNGKAYIKSLINPTKDMRQSLSDMQSTSDETHSESHRNSMGSF</sequence>
<dbReference type="AlphaFoldDB" id="A0A378LCQ1"/>
<reference evidence="2 4" key="1">
    <citation type="submission" date="2015-11" db="EMBL/GenBank/DDBJ databases">
        <title>Genomic analysis of 38 Legionella species identifies large and diverse effector repertoires.</title>
        <authorList>
            <person name="Burstein D."/>
            <person name="Amaro F."/>
            <person name="Zusman T."/>
            <person name="Lifshitz Z."/>
            <person name="Cohen O."/>
            <person name="Gilbert J.A."/>
            <person name="Pupko T."/>
            <person name="Shuman H.A."/>
            <person name="Segal G."/>
        </authorList>
    </citation>
    <scope>NUCLEOTIDE SEQUENCE [LARGE SCALE GENOMIC DNA]</scope>
    <source>
        <strain evidence="2 4">SC-18-C9</strain>
    </source>
</reference>
<keyword evidence="4" id="KW-1185">Reference proteome</keyword>
<accession>A0A378LCQ1</accession>
<dbReference type="OrthoDB" id="5637986at2"/>
<evidence type="ECO:0008006" key="6">
    <source>
        <dbReference type="Google" id="ProtNLM"/>
    </source>
</evidence>
<evidence type="ECO:0000313" key="2">
    <source>
        <dbReference type="EMBL" id="KTD78502.1"/>
    </source>
</evidence>
<dbReference type="RefSeq" id="WP_058476816.1">
    <property type="nucleotide sequence ID" value="NZ_CAAAIO010000014.1"/>
</dbReference>
<feature type="region of interest" description="Disordered" evidence="1">
    <location>
        <begin position="1"/>
        <end position="32"/>
    </location>
</feature>
<reference evidence="3 5" key="2">
    <citation type="submission" date="2018-06" db="EMBL/GenBank/DDBJ databases">
        <authorList>
            <consortium name="Pathogen Informatics"/>
            <person name="Doyle S."/>
        </authorList>
    </citation>
    <scope>NUCLEOTIDE SEQUENCE [LARGE SCALE GENOMIC DNA]</scope>
    <source>
        <strain evidence="3 5">NCTC11991</strain>
    </source>
</reference>
<gene>
    <name evidence="2" type="ORF">Lstg_1237</name>
    <name evidence="3" type="ORF">NCTC11991_02756</name>
</gene>
<dbReference type="EMBL" id="UGOY01000001">
    <property type="protein sequence ID" value="STY24140.1"/>
    <property type="molecule type" value="Genomic_DNA"/>
</dbReference>
<dbReference type="EMBL" id="LNYZ01000009">
    <property type="protein sequence ID" value="KTD78502.1"/>
    <property type="molecule type" value="Genomic_DNA"/>
</dbReference>
<evidence type="ECO:0000313" key="3">
    <source>
        <dbReference type="EMBL" id="STY24140.1"/>
    </source>
</evidence>
<organism evidence="3 5">
    <name type="scientific">Legionella steigerwaltii</name>
    <dbReference type="NCBI Taxonomy" id="460"/>
    <lineage>
        <taxon>Bacteria</taxon>
        <taxon>Pseudomonadati</taxon>
        <taxon>Pseudomonadota</taxon>
        <taxon>Gammaproteobacteria</taxon>
        <taxon>Legionellales</taxon>
        <taxon>Legionellaceae</taxon>
        <taxon>Legionella</taxon>
    </lineage>
</organism>
<evidence type="ECO:0000313" key="5">
    <source>
        <dbReference type="Proteomes" id="UP000255110"/>
    </source>
</evidence>
<dbReference type="Proteomes" id="UP000255110">
    <property type="component" value="Unassembled WGS sequence"/>
</dbReference>
<proteinExistence type="predicted"/>
<feature type="compositionally biased region" description="Polar residues" evidence="1">
    <location>
        <begin position="151"/>
        <end position="160"/>
    </location>
</feature>
<dbReference type="Proteomes" id="UP000054820">
    <property type="component" value="Unassembled WGS sequence"/>
</dbReference>
<evidence type="ECO:0000256" key="1">
    <source>
        <dbReference type="SAM" id="MobiDB-lite"/>
    </source>
</evidence>